<comment type="caution">
    <text evidence="2">The sequence shown here is derived from an EMBL/GenBank/DDBJ whole genome shotgun (WGS) entry which is preliminary data.</text>
</comment>
<feature type="compositionally biased region" description="Basic and acidic residues" evidence="1">
    <location>
        <begin position="16"/>
        <end position="48"/>
    </location>
</feature>
<keyword evidence="3" id="KW-1185">Reference proteome</keyword>
<organism evidence="2 3">
    <name type="scientific">Orchesella dallaii</name>
    <dbReference type="NCBI Taxonomy" id="48710"/>
    <lineage>
        <taxon>Eukaryota</taxon>
        <taxon>Metazoa</taxon>
        <taxon>Ecdysozoa</taxon>
        <taxon>Arthropoda</taxon>
        <taxon>Hexapoda</taxon>
        <taxon>Collembola</taxon>
        <taxon>Entomobryomorpha</taxon>
        <taxon>Entomobryoidea</taxon>
        <taxon>Orchesellidae</taxon>
        <taxon>Orchesellinae</taxon>
        <taxon>Orchesella</taxon>
    </lineage>
</organism>
<evidence type="ECO:0000256" key="1">
    <source>
        <dbReference type="SAM" id="MobiDB-lite"/>
    </source>
</evidence>
<dbReference type="EMBL" id="CAXLJM020000033">
    <property type="protein sequence ID" value="CAL8100878.1"/>
    <property type="molecule type" value="Genomic_DNA"/>
</dbReference>
<feature type="region of interest" description="Disordered" evidence="1">
    <location>
        <begin position="1"/>
        <end position="100"/>
    </location>
</feature>
<reference evidence="2 3" key="1">
    <citation type="submission" date="2024-08" db="EMBL/GenBank/DDBJ databases">
        <authorList>
            <person name="Cucini C."/>
            <person name="Frati F."/>
        </authorList>
    </citation>
    <scope>NUCLEOTIDE SEQUENCE [LARGE SCALE GENOMIC DNA]</scope>
</reference>
<gene>
    <name evidence="2" type="ORF">ODALV1_LOCUS10660</name>
</gene>
<protein>
    <submittedName>
        <fullName evidence="2">Uncharacterized protein</fullName>
    </submittedName>
</protein>
<evidence type="ECO:0000313" key="2">
    <source>
        <dbReference type="EMBL" id="CAL8100878.1"/>
    </source>
</evidence>
<proteinExistence type="predicted"/>
<dbReference type="Proteomes" id="UP001642540">
    <property type="component" value="Unassembled WGS sequence"/>
</dbReference>
<sequence>MSLVPELWDDDLLQENEEKTLLKDTNTEKSNNDDKNNNTACDTEKISVHDISTSETHKHDFQDSNKTGKSVDLIKVPEVTNTDANGNENEPLNVQSESPRAEEVVILSSFSKSGSASNTEPGFFQPNPKNFFDNWPTPFYYLPAHKQDTSRGFNLVKFITAGLSQRRQRRWTQSLRRQAVSGTQKQSSDSHPCIQFLEKVTSSLAGPSNKAELPGSIAVSKPNSSLLQLTGVGNRELGEFLTRMEEVRGHLNNATCTLLQSTILLMLPHLKLLSGHQLDSTSCQTFVEEWIQIVVQMAKELQPESTNEAEIMISREFQSLRRTAKRLYKRMKKLNRKIQRIFDHNDAVCKKALVLLHPKSAISYKGRFSESNGQEEKLLQSETVKFAPIPLHQANISTVELFQNHIIFSLSKTNNLLYKTEIDGDWSNFSDLSYGSRRDIFLSVVDDLQWTLNSPSTNQIELLCKKGYPESIRSKIKENIEYLKKAGKQNDLLVLSKVTIVTQVNCLHDSTTRLLRSLRDAMGISKYFYKAIKINTYRPIKKRKVTIRKRITAVTNQRNSSEVSRRENISLCDNLMTLPLIFDKSKAKLVVPFPISTDPIEDQFFMSSV</sequence>
<accession>A0ABP1QJE4</accession>
<evidence type="ECO:0000313" key="3">
    <source>
        <dbReference type="Proteomes" id="UP001642540"/>
    </source>
</evidence>
<feature type="compositionally biased region" description="Polar residues" evidence="1">
    <location>
        <begin position="79"/>
        <end position="98"/>
    </location>
</feature>
<name>A0ABP1QJE4_9HEXA</name>